<organism evidence="2">
    <name type="scientific">uncultured Caudovirales phage</name>
    <dbReference type="NCBI Taxonomy" id="2100421"/>
    <lineage>
        <taxon>Viruses</taxon>
        <taxon>Duplodnaviria</taxon>
        <taxon>Heunggongvirae</taxon>
        <taxon>Uroviricota</taxon>
        <taxon>Caudoviricetes</taxon>
        <taxon>Peduoviridae</taxon>
        <taxon>Maltschvirus</taxon>
        <taxon>Maltschvirus maltsch</taxon>
    </lineage>
</organism>
<evidence type="ECO:0000313" key="2">
    <source>
        <dbReference type="EMBL" id="CAB4166065.1"/>
    </source>
</evidence>
<gene>
    <name evidence="2" type="ORF">UFOVP841_20</name>
</gene>
<protein>
    <submittedName>
        <fullName evidence="2">Uncharacterized protein</fullName>
    </submittedName>
</protein>
<feature type="region of interest" description="Disordered" evidence="1">
    <location>
        <begin position="1"/>
        <end position="26"/>
    </location>
</feature>
<reference evidence="2" key="1">
    <citation type="submission" date="2020-04" db="EMBL/GenBank/DDBJ databases">
        <authorList>
            <person name="Chiriac C."/>
            <person name="Salcher M."/>
            <person name="Ghai R."/>
            <person name="Kavagutti S V."/>
        </authorList>
    </citation>
    <scope>NUCLEOTIDE SEQUENCE</scope>
</reference>
<dbReference type="EMBL" id="LR796784">
    <property type="protein sequence ID" value="CAB4166065.1"/>
    <property type="molecule type" value="Genomic_DNA"/>
</dbReference>
<evidence type="ECO:0000256" key="1">
    <source>
        <dbReference type="SAM" id="MobiDB-lite"/>
    </source>
</evidence>
<sequence>MKTITSQTWRRRIDRAAPQGRSREWVPTVAQGHRTLDPDVVRNFERIVQRIRVQKSQNSSS</sequence>
<accession>A0A6J5PAE7</accession>
<proteinExistence type="predicted"/>
<name>A0A6J5PAE7_9CAUD</name>